<proteinExistence type="predicted"/>
<dbReference type="AlphaFoldDB" id="A0A1A7XSF8"/>
<dbReference type="SUPFAM" id="SSF56219">
    <property type="entry name" value="DNase I-like"/>
    <property type="match status" value="1"/>
</dbReference>
<dbReference type="InterPro" id="IPR036691">
    <property type="entry name" value="Endo/exonu/phosph_ase_sf"/>
</dbReference>
<name>A0A1A7XSF8_9TELE</name>
<feature type="non-terminal residue" evidence="1">
    <location>
        <position position="1"/>
    </location>
</feature>
<dbReference type="EMBL" id="HADW01019621">
    <property type="protein sequence ID" value="SBP21021.1"/>
    <property type="molecule type" value="Transcribed_RNA"/>
</dbReference>
<protein>
    <recommendedName>
        <fullName evidence="2">Endonuclease/exonuclease/phosphatase domain-containing protein</fullName>
    </recommendedName>
</protein>
<gene>
    <name evidence="1" type="primary">CAPTEDRAFT_192795</name>
</gene>
<organism evidence="1">
    <name type="scientific">Iconisemion striatum</name>
    <dbReference type="NCBI Taxonomy" id="60296"/>
    <lineage>
        <taxon>Eukaryota</taxon>
        <taxon>Metazoa</taxon>
        <taxon>Chordata</taxon>
        <taxon>Craniata</taxon>
        <taxon>Vertebrata</taxon>
        <taxon>Euteleostomi</taxon>
        <taxon>Actinopterygii</taxon>
        <taxon>Neopterygii</taxon>
        <taxon>Teleostei</taxon>
        <taxon>Neoteleostei</taxon>
        <taxon>Acanthomorphata</taxon>
        <taxon>Ovalentaria</taxon>
        <taxon>Atherinomorphae</taxon>
        <taxon>Cyprinodontiformes</taxon>
        <taxon>Nothobranchiidae</taxon>
        <taxon>Iconisemion</taxon>
    </lineage>
</organism>
<evidence type="ECO:0000313" key="1">
    <source>
        <dbReference type="EMBL" id="SBP21021.1"/>
    </source>
</evidence>
<evidence type="ECO:0008006" key="2">
    <source>
        <dbReference type="Google" id="ProtNLM"/>
    </source>
</evidence>
<reference evidence="1" key="2">
    <citation type="submission" date="2016-06" db="EMBL/GenBank/DDBJ databases">
        <title>The genome of a short-lived fish provides insights into sex chromosome evolution and the genetic control of aging.</title>
        <authorList>
            <person name="Reichwald K."/>
            <person name="Felder M."/>
            <person name="Petzold A."/>
            <person name="Koch P."/>
            <person name="Groth M."/>
            <person name="Platzer M."/>
        </authorList>
    </citation>
    <scope>NUCLEOTIDE SEQUENCE</scope>
    <source>
        <tissue evidence="1">Brain</tissue>
    </source>
</reference>
<sequence length="145" mass="16598">SYSLSVVRLNVDWCIAIKVAFDNKSFMIVNIYTPYESQQNEDEYLAKFGFLSSFINQSDFNCNFIVGDMNADISDTCSIFGQHLVQFCENNNLDLSSKENLPVDSHTYINESWHTTSWLDYCICTEDAHECLSKAEILYPLATTD</sequence>
<accession>A0A1A7XSF8</accession>
<reference evidence="1" key="1">
    <citation type="submission" date="2016-05" db="EMBL/GenBank/DDBJ databases">
        <authorList>
            <person name="Lavstsen T."/>
            <person name="Jespersen J.S."/>
        </authorList>
    </citation>
    <scope>NUCLEOTIDE SEQUENCE</scope>
    <source>
        <tissue evidence="1">Brain</tissue>
    </source>
</reference>
<feature type="non-terminal residue" evidence="1">
    <location>
        <position position="145"/>
    </location>
</feature>
<dbReference type="Gene3D" id="3.60.10.10">
    <property type="entry name" value="Endonuclease/exonuclease/phosphatase"/>
    <property type="match status" value="1"/>
</dbReference>